<dbReference type="SUPFAM" id="SSF161098">
    <property type="entry name" value="MetI-like"/>
    <property type="match status" value="1"/>
</dbReference>
<dbReference type="Proteomes" id="UP001644719">
    <property type="component" value="Unassembled WGS sequence"/>
</dbReference>
<keyword evidence="10" id="KW-1185">Reference proteome</keyword>
<keyword evidence="4 7" id="KW-0812">Transmembrane</keyword>
<evidence type="ECO:0000256" key="4">
    <source>
        <dbReference type="ARBA" id="ARBA00022692"/>
    </source>
</evidence>
<organism evidence="9 10">
    <name type="scientific">Blautia faecis</name>
    <dbReference type="NCBI Taxonomy" id="871665"/>
    <lineage>
        <taxon>Bacteria</taxon>
        <taxon>Bacillati</taxon>
        <taxon>Bacillota</taxon>
        <taxon>Clostridia</taxon>
        <taxon>Lachnospirales</taxon>
        <taxon>Lachnospiraceae</taxon>
        <taxon>Blautia</taxon>
    </lineage>
</organism>
<comment type="subcellular location">
    <subcellularLocation>
        <location evidence="1 7">Cell membrane</location>
        <topology evidence="1 7">Multi-pass membrane protein</topology>
    </subcellularLocation>
</comment>
<feature type="transmembrane region" description="Helical" evidence="7">
    <location>
        <begin position="48"/>
        <end position="78"/>
    </location>
</feature>
<keyword evidence="5 7" id="KW-1133">Transmembrane helix</keyword>
<gene>
    <name evidence="9" type="ORF">G5B17_16275</name>
</gene>
<evidence type="ECO:0000256" key="7">
    <source>
        <dbReference type="RuleBase" id="RU363032"/>
    </source>
</evidence>
<feature type="transmembrane region" description="Helical" evidence="7">
    <location>
        <begin position="9"/>
        <end position="28"/>
    </location>
</feature>
<dbReference type="InterPro" id="IPR035906">
    <property type="entry name" value="MetI-like_sf"/>
</dbReference>
<accession>A0ABX2HA26</accession>
<dbReference type="InterPro" id="IPR050901">
    <property type="entry name" value="BP-dep_ABC_trans_perm"/>
</dbReference>
<feature type="transmembrane region" description="Helical" evidence="7">
    <location>
        <begin position="126"/>
        <end position="146"/>
    </location>
</feature>
<reference evidence="9 10" key="1">
    <citation type="journal article" date="2020" name="Cell Host Microbe">
        <title>Functional and Genomic Variation between Human-Derived Isolates of Lachnospiraceae Reveals Inter- and Intra-Species Diversity.</title>
        <authorList>
            <person name="Sorbara M.T."/>
            <person name="Littmann E.R."/>
            <person name="Fontana E."/>
            <person name="Moody T.U."/>
            <person name="Kohout C.E."/>
            <person name="Gjonbalaj M."/>
            <person name="Eaton V."/>
            <person name="Seok R."/>
            <person name="Leiner I.M."/>
            <person name="Pamer E.G."/>
        </authorList>
    </citation>
    <scope>NUCLEOTIDE SEQUENCE [LARGE SCALE GENOMIC DNA]</scope>
    <source>
        <strain evidence="9 10">MSK.17.74</strain>
    </source>
</reference>
<keyword evidence="2 7" id="KW-0813">Transport</keyword>
<evidence type="ECO:0000313" key="10">
    <source>
        <dbReference type="Proteomes" id="UP001644719"/>
    </source>
</evidence>
<evidence type="ECO:0000259" key="8">
    <source>
        <dbReference type="PROSITE" id="PS50928"/>
    </source>
</evidence>
<comment type="similarity">
    <text evidence="7">Belongs to the binding-protein-dependent transport system permease family.</text>
</comment>
<feature type="transmembrane region" description="Helical" evidence="7">
    <location>
        <begin position="90"/>
        <end position="114"/>
    </location>
</feature>
<evidence type="ECO:0000256" key="3">
    <source>
        <dbReference type="ARBA" id="ARBA00022475"/>
    </source>
</evidence>
<keyword evidence="6 7" id="KW-0472">Membrane</keyword>
<dbReference type="PROSITE" id="PS50928">
    <property type="entry name" value="ABC_TM1"/>
    <property type="match status" value="1"/>
</dbReference>
<evidence type="ECO:0000256" key="5">
    <source>
        <dbReference type="ARBA" id="ARBA00022989"/>
    </source>
</evidence>
<dbReference type="PANTHER" id="PTHR32243">
    <property type="entry name" value="MALTOSE TRANSPORT SYSTEM PERMEASE-RELATED"/>
    <property type="match status" value="1"/>
</dbReference>
<dbReference type="CDD" id="cd06261">
    <property type="entry name" value="TM_PBP2"/>
    <property type="match status" value="1"/>
</dbReference>
<name>A0ABX2HA26_9FIRM</name>
<sequence>MKNSLPYKIITQVICVVLLVILVFPLYLMLEKSLAVSGFGNYAKVFEYFNLIPNVITSIIVVGGTLIVVSIVVSMAAYAFSKLEFPHKQAVYYLILTGMMIPTSALIFPLYQIVRGLHLNNTGWSLVFPYATASACFNLMVLTNYYNALPDELIDAAKIDGANKWTTFIQIMLPIAKPGLVFVLIQTFLSAWNELQMAIIFINDTSKQPLSVVPLRFAQTTSSSGFTINNLFAACIICLLPIAVFYIFASRQLMAGLTAGAVKG</sequence>
<dbReference type="EMBL" id="JAAITS010000054">
    <property type="protein sequence ID" value="NSG86928.1"/>
    <property type="molecule type" value="Genomic_DNA"/>
</dbReference>
<feature type="domain" description="ABC transmembrane type-1" evidence="8">
    <location>
        <begin position="55"/>
        <end position="249"/>
    </location>
</feature>
<dbReference type="Gene3D" id="1.10.3720.10">
    <property type="entry name" value="MetI-like"/>
    <property type="match status" value="1"/>
</dbReference>
<dbReference type="PANTHER" id="PTHR32243:SF24">
    <property type="entry name" value="DIACETYLCHITOBIOSE UPTAKE SYSTEM PERMEASE PROTEIN NGCG"/>
    <property type="match status" value="1"/>
</dbReference>
<comment type="caution">
    <text evidence="9">The sequence shown here is derived from an EMBL/GenBank/DDBJ whole genome shotgun (WGS) entry which is preliminary data.</text>
</comment>
<keyword evidence="3" id="KW-1003">Cell membrane</keyword>
<dbReference type="InterPro" id="IPR000515">
    <property type="entry name" value="MetI-like"/>
</dbReference>
<evidence type="ECO:0000256" key="1">
    <source>
        <dbReference type="ARBA" id="ARBA00004651"/>
    </source>
</evidence>
<protein>
    <submittedName>
        <fullName evidence="9">Carbohydrate ABC transporter permease</fullName>
    </submittedName>
</protein>
<dbReference type="RefSeq" id="WP_118577870.1">
    <property type="nucleotide sequence ID" value="NZ_JAAITS010000054.1"/>
</dbReference>
<evidence type="ECO:0000256" key="2">
    <source>
        <dbReference type="ARBA" id="ARBA00022448"/>
    </source>
</evidence>
<evidence type="ECO:0000256" key="6">
    <source>
        <dbReference type="ARBA" id="ARBA00023136"/>
    </source>
</evidence>
<evidence type="ECO:0000313" key="9">
    <source>
        <dbReference type="EMBL" id="NSG86928.1"/>
    </source>
</evidence>
<feature type="transmembrane region" description="Helical" evidence="7">
    <location>
        <begin position="167"/>
        <end position="189"/>
    </location>
</feature>
<dbReference type="Pfam" id="PF00528">
    <property type="entry name" value="BPD_transp_1"/>
    <property type="match status" value="1"/>
</dbReference>
<proteinExistence type="inferred from homology"/>
<feature type="transmembrane region" description="Helical" evidence="7">
    <location>
        <begin position="231"/>
        <end position="249"/>
    </location>
</feature>